<keyword evidence="2" id="KW-1185">Reference proteome</keyword>
<dbReference type="Proteomes" id="UP000549394">
    <property type="component" value="Unassembled WGS sequence"/>
</dbReference>
<dbReference type="OrthoDB" id="73161at2759"/>
<reference evidence="1 2" key="1">
    <citation type="submission" date="2020-08" db="EMBL/GenBank/DDBJ databases">
        <authorList>
            <person name="Hejnol A."/>
        </authorList>
    </citation>
    <scope>NUCLEOTIDE SEQUENCE [LARGE SCALE GENOMIC DNA]</scope>
</reference>
<proteinExistence type="predicted"/>
<sequence>MESANGYMSQTNPISCTIKPPVPIKIGDHKVEFLTGCHVIDVTFPNVFYVEIGEIHFKNFYTANLTIKVRTRTTEKEGTSTDSKWKTCLNNYQLMPDPHSDTAAEEYFVIGKQHVLFDLINVIAVRIIIRQPSPVWKEFRIEELKFYKASLFIPKEVKLPGWLNDITDNKIKTFDNGPNVEELSKEMQNLMATSQLAKSCSNNSTSIRRYDVDGCYDINLLSYT</sequence>
<gene>
    <name evidence="1" type="ORF">DGYR_LOCUS5203</name>
</gene>
<dbReference type="AlphaFoldDB" id="A0A7I8VK45"/>
<dbReference type="PANTHER" id="PTHR31239">
    <property type="entry name" value="NICOLIN 1"/>
    <property type="match status" value="1"/>
</dbReference>
<accession>A0A7I8VK45</accession>
<evidence type="ECO:0000313" key="1">
    <source>
        <dbReference type="EMBL" id="CAD5116598.1"/>
    </source>
</evidence>
<dbReference type="GO" id="GO:0005654">
    <property type="term" value="C:nucleoplasm"/>
    <property type="evidence" value="ECO:0007669"/>
    <property type="project" value="TreeGrafter"/>
</dbReference>
<comment type="caution">
    <text evidence="1">The sequence shown here is derived from an EMBL/GenBank/DDBJ whole genome shotgun (WGS) entry which is preliminary data.</text>
</comment>
<organism evidence="1 2">
    <name type="scientific">Dimorphilus gyrociliatus</name>
    <dbReference type="NCBI Taxonomy" id="2664684"/>
    <lineage>
        <taxon>Eukaryota</taxon>
        <taxon>Metazoa</taxon>
        <taxon>Spiralia</taxon>
        <taxon>Lophotrochozoa</taxon>
        <taxon>Annelida</taxon>
        <taxon>Polychaeta</taxon>
        <taxon>Polychaeta incertae sedis</taxon>
        <taxon>Dinophilidae</taxon>
        <taxon>Dimorphilus</taxon>
    </lineage>
</organism>
<dbReference type="EMBL" id="CAJFCJ010000006">
    <property type="protein sequence ID" value="CAD5116598.1"/>
    <property type="molecule type" value="Genomic_DNA"/>
</dbReference>
<dbReference type="PANTHER" id="PTHR31239:SF2">
    <property type="entry name" value="NICOLIN-1"/>
    <property type="match status" value="1"/>
</dbReference>
<evidence type="ECO:0000313" key="2">
    <source>
        <dbReference type="Proteomes" id="UP000549394"/>
    </source>
</evidence>
<dbReference type="InterPro" id="IPR040235">
    <property type="entry name" value="Nicolin-1"/>
</dbReference>
<protein>
    <submittedName>
        <fullName evidence="1">DgyrCDS5474</fullName>
    </submittedName>
</protein>
<name>A0A7I8VK45_9ANNE</name>